<dbReference type="Proteomes" id="UP000748025">
    <property type="component" value="Unassembled WGS sequence"/>
</dbReference>
<evidence type="ECO:0000313" key="1">
    <source>
        <dbReference type="EMBL" id="KAG6018184.1"/>
    </source>
</evidence>
<reference evidence="1" key="1">
    <citation type="journal article" date="2020" name="bioRxiv">
        <title>Whole genome comparisons of ergot fungi reveals the divergence and evolution of species within the genus Claviceps are the result of varying mechanisms driving genome evolution and host range expansion.</title>
        <authorList>
            <person name="Wyka S.A."/>
            <person name="Mondo S.J."/>
            <person name="Liu M."/>
            <person name="Dettman J."/>
            <person name="Nalam V."/>
            <person name="Broders K.D."/>
        </authorList>
    </citation>
    <scope>NUCLEOTIDE SEQUENCE</scope>
    <source>
        <strain evidence="1">CCC 602</strain>
    </source>
</reference>
<dbReference type="EMBL" id="SRPW01000058">
    <property type="protein sequence ID" value="KAG6018184.1"/>
    <property type="molecule type" value="Genomic_DNA"/>
</dbReference>
<keyword evidence="2" id="KW-1185">Reference proteome</keyword>
<sequence length="250" mass="30044">MDYFSRRLLFGRFEEYEVNAAFFSLFDPWEVEAIGCIELFFMAKYNLLCKEVMWDFSYRNPKFLQHDGILFPFDPVTFAECQSLDHDLMRESHIEEHLSLGLRRTAHMLTINNHDKLILQIDKNFMDSRMSHTVRDVISHTAQFDRWRSRDRYPNPRDEWQLNRPAMQFMRDTVPLSGPPFAWVALWREKYANIYGDLVPQPLQDMGYVMWDADRWPKGAQELISRYWIDSPDMVENIKAIWNWSPLEDE</sequence>
<accession>A0A9P7NHK4</accession>
<name>A0A9P7NHK4_9HYPO</name>
<dbReference type="AlphaFoldDB" id="A0A9P7NHK4"/>
<dbReference type="OrthoDB" id="5304511at2759"/>
<comment type="caution">
    <text evidence="1">The sequence shown here is derived from an EMBL/GenBank/DDBJ whole genome shotgun (WGS) entry which is preliminary data.</text>
</comment>
<protein>
    <submittedName>
        <fullName evidence="1">Uncharacterized protein</fullName>
    </submittedName>
</protein>
<evidence type="ECO:0000313" key="2">
    <source>
        <dbReference type="Proteomes" id="UP000748025"/>
    </source>
</evidence>
<gene>
    <name evidence="1" type="ORF">E4U43_007267</name>
</gene>
<proteinExistence type="predicted"/>
<organism evidence="1 2">
    <name type="scientific">Claviceps pusilla</name>
    <dbReference type="NCBI Taxonomy" id="123648"/>
    <lineage>
        <taxon>Eukaryota</taxon>
        <taxon>Fungi</taxon>
        <taxon>Dikarya</taxon>
        <taxon>Ascomycota</taxon>
        <taxon>Pezizomycotina</taxon>
        <taxon>Sordariomycetes</taxon>
        <taxon>Hypocreomycetidae</taxon>
        <taxon>Hypocreales</taxon>
        <taxon>Clavicipitaceae</taxon>
        <taxon>Claviceps</taxon>
    </lineage>
</organism>